<proteinExistence type="predicted"/>
<accession>A0A2M6T1H1</accession>
<gene>
    <name evidence="2" type="ORF">COT34_00185</name>
</gene>
<organism evidence="2 3">
    <name type="scientific">Candidatus Nealsonbacteria bacterium CG08_land_8_20_14_0_20_43_11</name>
    <dbReference type="NCBI Taxonomy" id="1974706"/>
    <lineage>
        <taxon>Bacteria</taxon>
        <taxon>Candidatus Nealsoniibacteriota</taxon>
    </lineage>
</organism>
<keyword evidence="1" id="KW-1133">Transmembrane helix</keyword>
<dbReference type="Proteomes" id="UP000229390">
    <property type="component" value="Unassembled WGS sequence"/>
</dbReference>
<name>A0A2M6T1H1_9BACT</name>
<reference evidence="3" key="1">
    <citation type="submission" date="2017-09" db="EMBL/GenBank/DDBJ databases">
        <title>Depth-based differentiation of microbial function through sediment-hosted aquifers and enrichment of novel symbionts in the deep terrestrial subsurface.</title>
        <authorList>
            <person name="Probst A.J."/>
            <person name="Ladd B."/>
            <person name="Jarett J.K."/>
            <person name="Geller-Mcgrath D.E."/>
            <person name="Sieber C.M.K."/>
            <person name="Emerson J.B."/>
            <person name="Anantharaman K."/>
            <person name="Thomas B.C."/>
            <person name="Malmstrom R."/>
            <person name="Stieglmeier M."/>
            <person name="Klingl A."/>
            <person name="Woyke T."/>
            <person name="Ryan C.M."/>
            <person name="Banfield J.F."/>
        </authorList>
    </citation>
    <scope>NUCLEOTIDE SEQUENCE [LARGE SCALE GENOMIC DNA]</scope>
</reference>
<dbReference type="AlphaFoldDB" id="A0A2M6T1H1"/>
<keyword evidence="1" id="KW-0812">Transmembrane</keyword>
<feature type="non-terminal residue" evidence="2">
    <location>
        <position position="1"/>
    </location>
</feature>
<comment type="caution">
    <text evidence="2">The sequence shown here is derived from an EMBL/GenBank/DDBJ whole genome shotgun (WGS) entry which is preliminary data.</text>
</comment>
<sequence length="315" mass="35565">VEEKIKIANPSEIPLPIKAKPIDFTAAEETGQMLFDESVQDPAVSPRFWIKIKNPDFILDPGETVAVNFEIQVPENAEPGGHYGVVLFEPQLPSFYFKEGQPRVIPAVGVLFLISIDVEGLARSSEPIAIAEFAIPEKFHLQKLERIFASLIGIVSAEERKLSIVETSRLPFTLKVKNNDIYHIKPFGKLEILTLGGRVVGETKISKTTVLPGKTRYFPIEFKPEISAKLKKYLPAGIINFLSENFLWGKYRGRLNLETADPLTGNSFFEETEVEFWVFPWRLMLVILAMLLFLLFLVLIRKRIAAAARALVRKN</sequence>
<keyword evidence="1" id="KW-0472">Membrane</keyword>
<dbReference type="EMBL" id="PEYE01000004">
    <property type="protein sequence ID" value="PIS39097.1"/>
    <property type="molecule type" value="Genomic_DNA"/>
</dbReference>
<evidence type="ECO:0000313" key="3">
    <source>
        <dbReference type="Proteomes" id="UP000229390"/>
    </source>
</evidence>
<feature type="transmembrane region" description="Helical" evidence="1">
    <location>
        <begin position="279"/>
        <end position="300"/>
    </location>
</feature>
<evidence type="ECO:0000313" key="2">
    <source>
        <dbReference type="EMBL" id="PIS39097.1"/>
    </source>
</evidence>
<protein>
    <submittedName>
        <fullName evidence="2">Uncharacterized protein</fullName>
    </submittedName>
</protein>
<evidence type="ECO:0000256" key="1">
    <source>
        <dbReference type="SAM" id="Phobius"/>
    </source>
</evidence>